<feature type="repeat" description="WD" evidence="1">
    <location>
        <begin position="140"/>
        <end position="172"/>
    </location>
</feature>
<dbReference type="Gene3D" id="2.130.10.10">
    <property type="entry name" value="YVTN repeat-like/Quinoprotein amine dehydrogenase"/>
    <property type="match status" value="1"/>
</dbReference>
<reference evidence="3 4" key="1">
    <citation type="journal article" date="2013" name="Curr. Biol.">
        <title>The Genome of the Foraminiferan Reticulomyxa filosa.</title>
        <authorList>
            <person name="Glockner G."/>
            <person name="Hulsmann N."/>
            <person name="Schleicher M."/>
            <person name="Noegel A.A."/>
            <person name="Eichinger L."/>
            <person name="Gallinger C."/>
            <person name="Pawlowski J."/>
            <person name="Sierra R."/>
            <person name="Euteneuer U."/>
            <person name="Pillet L."/>
            <person name="Moustafa A."/>
            <person name="Platzer M."/>
            <person name="Groth M."/>
            <person name="Szafranski K."/>
            <person name="Schliwa M."/>
        </authorList>
    </citation>
    <scope>NUCLEOTIDE SEQUENCE [LARGE SCALE GENOMIC DNA]</scope>
</reference>
<dbReference type="InterPro" id="IPR001680">
    <property type="entry name" value="WD40_rpt"/>
</dbReference>
<keyword evidence="4" id="KW-1185">Reference proteome</keyword>
<feature type="compositionally biased region" description="Acidic residues" evidence="2">
    <location>
        <begin position="1"/>
        <end position="12"/>
    </location>
</feature>
<evidence type="ECO:0000256" key="2">
    <source>
        <dbReference type="SAM" id="MobiDB-lite"/>
    </source>
</evidence>
<keyword evidence="1" id="KW-0853">WD repeat</keyword>
<dbReference type="Pfam" id="PF00400">
    <property type="entry name" value="WD40"/>
    <property type="match status" value="2"/>
</dbReference>
<dbReference type="SUPFAM" id="SSF50978">
    <property type="entry name" value="WD40 repeat-like"/>
    <property type="match status" value="1"/>
</dbReference>
<proteinExistence type="predicted"/>
<evidence type="ECO:0000256" key="1">
    <source>
        <dbReference type="PROSITE-ProRule" id="PRU00221"/>
    </source>
</evidence>
<dbReference type="AlphaFoldDB" id="X6MMT3"/>
<feature type="compositionally biased region" description="Basic and acidic residues" evidence="2">
    <location>
        <begin position="87"/>
        <end position="96"/>
    </location>
</feature>
<dbReference type="OrthoDB" id="10264753at2759"/>
<comment type="caution">
    <text evidence="3">The sequence shown here is derived from an EMBL/GenBank/DDBJ whole genome shotgun (WGS) entry which is preliminary data.</text>
</comment>
<dbReference type="InterPro" id="IPR015943">
    <property type="entry name" value="WD40/YVTN_repeat-like_dom_sf"/>
</dbReference>
<organism evidence="3 4">
    <name type="scientific">Reticulomyxa filosa</name>
    <dbReference type="NCBI Taxonomy" id="46433"/>
    <lineage>
        <taxon>Eukaryota</taxon>
        <taxon>Sar</taxon>
        <taxon>Rhizaria</taxon>
        <taxon>Retaria</taxon>
        <taxon>Foraminifera</taxon>
        <taxon>Monothalamids</taxon>
        <taxon>Reticulomyxidae</taxon>
        <taxon>Reticulomyxa</taxon>
    </lineage>
</organism>
<sequence>MSESSGDSDSDGDIGPAPPPSLVKTENETSNNVEVSEQTENGSKSEEAAETSTADEKAVSSGENKAVKRNKSEMESSDIEIANSQDKAAKTKKENDNENNSAKVGDPDEMEASKRGERTMTKMERVGMSRLPDKEWYEWSYMHRYQITHIKFAPFTDFLITASKEGVVKFWKKTGDNIEFAKMFAAHMTRINDIAVSSDGILLATVAQDCECAVFDIPSFDMILRLKLDFTPRLCTWIHTTKDPTNILAMYVQCTSFPIKSILFSLDS</sequence>
<dbReference type="GO" id="GO:0016853">
    <property type="term" value="F:isomerase activity"/>
    <property type="evidence" value="ECO:0007669"/>
    <property type="project" value="UniProtKB-KW"/>
</dbReference>
<dbReference type="PROSITE" id="PS50082">
    <property type="entry name" value="WD_REPEATS_2"/>
    <property type="match status" value="1"/>
</dbReference>
<dbReference type="EMBL" id="ASPP01019801">
    <property type="protein sequence ID" value="ETO14752.1"/>
    <property type="molecule type" value="Genomic_DNA"/>
</dbReference>
<dbReference type="SMART" id="SM00320">
    <property type="entry name" value="WD40"/>
    <property type="match status" value="2"/>
</dbReference>
<gene>
    <name evidence="3" type="ORF">RFI_22616</name>
</gene>
<accession>X6MMT3</accession>
<evidence type="ECO:0000313" key="3">
    <source>
        <dbReference type="EMBL" id="ETO14752.1"/>
    </source>
</evidence>
<feature type="region of interest" description="Disordered" evidence="2">
    <location>
        <begin position="1"/>
        <end position="116"/>
    </location>
</feature>
<evidence type="ECO:0000313" key="4">
    <source>
        <dbReference type="Proteomes" id="UP000023152"/>
    </source>
</evidence>
<dbReference type="InterPro" id="IPR036322">
    <property type="entry name" value="WD40_repeat_dom_sf"/>
</dbReference>
<keyword evidence="3" id="KW-0413">Isomerase</keyword>
<name>X6MMT3_RETFI</name>
<protein>
    <submittedName>
        <fullName evidence="3">Peptidylprolyl isomerase domain and WD repeat-containing protein 1</fullName>
    </submittedName>
</protein>
<dbReference type="Proteomes" id="UP000023152">
    <property type="component" value="Unassembled WGS sequence"/>
</dbReference>
<dbReference type="OMA" id="QITHIKF"/>